<dbReference type="Pfam" id="PF01936">
    <property type="entry name" value="NYN"/>
    <property type="match status" value="1"/>
</dbReference>
<dbReference type="GO" id="GO:0004540">
    <property type="term" value="F:RNA nuclease activity"/>
    <property type="evidence" value="ECO:0007669"/>
    <property type="project" value="InterPro"/>
</dbReference>
<feature type="region of interest" description="Disordered" evidence="1">
    <location>
        <begin position="214"/>
        <end position="238"/>
    </location>
</feature>
<evidence type="ECO:0000259" key="2">
    <source>
        <dbReference type="Pfam" id="PF01936"/>
    </source>
</evidence>
<proteinExistence type="predicted"/>
<dbReference type="InterPro" id="IPR024768">
    <property type="entry name" value="Marf1"/>
</dbReference>
<dbReference type="PANTHER" id="PTHR14379">
    <property type="entry name" value="LIMKAIN B LKAP"/>
    <property type="match status" value="1"/>
</dbReference>
<protein>
    <recommendedName>
        <fullName evidence="2">NYN domain-containing protein</fullName>
    </recommendedName>
</protein>
<dbReference type="EMBL" id="OC888913">
    <property type="protein sequence ID" value="CAD7645514.1"/>
    <property type="molecule type" value="Genomic_DNA"/>
</dbReference>
<keyword evidence="4" id="KW-1185">Reference proteome</keyword>
<name>A0A7R9QIK3_9ACAR</name>
<dbReference type="OrthoDB" id="6511403at2759"/>
<accession>A0A7R9QIK3</accession>
<sequence length="287" mass="32068">MALETTQPLGSTLAVLVLNIECLKGSNTWSRTQQLWANTSVVFKELSPMEKTLNCQSYGIFWDIENCAIPCMERAANVVQRVKQFIATKFESIVGQQPEPCVFICSCDTRILDARHVEALNRYGVDILHVNPVRVPHKVDADCKLMECMQKFTDHHHNRNPIFLITGDIDFAPAIRSAKRRGFQVILLFGRNTSEDLKNSASESHSYYDIIGNEDRESRHNSARMPSSAASSAAANPQQIAPQIPQQILQPNLWALLEQPVPPSQPVIETKPKPNSAPKAPQNAKDV</sequence>
<dbReference type="Gene3D" id="3.40.50.1010">
    <property type="entry name" value="5'-nuclease"/>
    <property type="match status" value="1"/>
</dbReference>
<feature type="domain" description="NYN" evidence="2">
    <location>
        <begin position="59"/>
        <end position="205"/>
    </location>
</feature>
<dbReference type="GO" id="GO:0005777">
    <property type="term" value="C:peroxisome"/>
    <property type="evidence" value="ECO:0007669"/>
    <property type="project" value="InterPro"/>
</dbReference>
<reference evidence="3" key="1">
    <citation type="submission" date="2020-11" db="EMBL/GenBank/DDBJ databases">
        <authorList>
            <person name="Tran Van P."/>
        </authorList>
    </citation>
    <scope>NUCLEOTIDE SEQUENCE</scope>
</reference>
<dbReference type="PANTHER" id="PTHR14379:SF3">
    <property type="entry name" value="MEIOSIS REGULATOR AND MRNA STABILITY FACTOR 1"/>
    <property type="match status" value="1"/>
</dbReference>
<dbReference type="GO" id="GO:1905762">
    <property type="term" value="F:CCR4-NOT complex binding"/>
    <property type="evidence" value="ECO:0007669"/>
    <property type="project" value="TreeGrafter"/>
</dbReference>
<evidence type="ECO:0000313" key="4">
    <source>
        <dbReference type="Proteomes" id="UP000759131"/>
    </source>
</evidence>
<feature type="region of interest" description="Disordered" evidence="1">
    <location>
        <begin position="263"/>
        <end position="287"/>
    </location>
</feature>
<feature type="non-terminal residue" evidence="3">
    <location>
        <position position="287"/>
    </location>
</feature>
<evidence type="ECO:0000313" key="3">
    <source>
        <dbReference type="EMBL" id="CAD7645514.1"/>
    </source>
</evidence>
<dbReference type="EMBL" id="CAJPIZ010034338">
    <property type="protein sequence ID" value="CAG2120592.1"/>
    <property type="molecule type" value="Genomic_DNA"/>
</dbReference>
<dbReference type="GO" id="GO:0010468">
    <property type="term" value="P:regulation of gene expression"/>
    <property type="evidence" value="ECO:0007669"/>
    <property type="project" value="InterPro"/>
</dbReference>
<dbReference type="InterPro" id="IPR021139">
    <property type="entry name" value="NYN"/>
</dbReference>
<feature type="compositionally biased region" description="Low complexity" evidence="1">
    <location>
        <begin position="226"/>
        <end position="238"/>
    </location>
</feature>
<organism evidence="3">
    <name type="scientific">Medioppia subpectinata</name>
    <dbReference type="NCBI Taxonomy" id="1979941"/>
    <lineage>
        <taxon>Eukaryota</taxon>
        <taxon>Metazoa</taxon>
        <taxon>Ecdysozoa</taxon>
        <taxon>Arthropoda</taxon>
        <taxon>Chelicerata</taxon>
        <taxon>Arachnida</taxon>
        <taxon>Acari</taxon>
        <taxon>Acariformes</taxon>
        <taxon>Sarcoptiformes</taxon>
        <taxon>Oribatida</taxon>
        <taxon>Brachypylina</taxon>
        <taxon>Oppioidea</taxon>
        <taxon>Oppiidae</taxon>
        <taxon>Medioppia</taxon>
    </lineage>
</organism>
<dbReference type="Proteomes" id="UP000759131">
    <property type="component" value="Unassembled WGS sequence"/>
</dbReference>
<gene>
    <name evidence="3" type="ORF">OSB1V03_LOCUS20539</name>
</gene>
<dbReference type="AlphaFoldDB" id="A0A7R9QIK3"/>
<evidence type="ECO:0000256" key="1">
    <source>
        <dbReference type="SAM" id="MobiDB-lite"/>
    </source>
</evidence>